<evidence type="ECO:0000256" key="2">
    <source>
        <dbReference type="ARBA" id="ARBA00022555"/>
    </source>
</evidence>
<dbReference type="Proteomes" id="UP000236910">
    <property type="component" value="Unassembled WGS sequence"/>
</dbReference>
<feature type="binding site" evidence="7">
    <location>
        <position position="68"/>
    </location>
    <ligand>
        <name>tRNA</name>
        <dbReference type="ChEBI" id="CHEBI:17843"/>
    </ligand>
</feature>
<reference evidence="12 13" key="1">
    <citation type="submission" date="2018-01" db="EMBL/GenBank/DDBJ databases">
        <title>Metagenomic assembled genomes from two thermal pools in the Uzon Caldera, Kamchatka, Russia.</title>
        <authorList>
            <person name="Wilkins L."/>
            <person name="Ettinger C."/>
        </authorList>
    </citation>
    <scope>NUCLEOTIDE SEQUENCE [LARGE SCALE GENOMIC DNA]</scope>
    <source>
        <strain evidence="11">ARK-10</strain>
        <strain evidence="10">ZAV-07</strain>
    </source>
</reference>
<comment type="catalytic activity">
    <reaction evidence="7 8">
        <text>an N-acyl-L-alpha-aminoacyl-tRNA + H2O = an N-acyl-L-amino acid + a tRNA + H(+)</text>
        <dbReference type="Rhea" id="RHEA:54448"/>
        <dbReference type="Rhea" id="RHEA-COMP:10123"/>
        <dbReference type="Rhea" id="RHEA-COMP:13883"/>
        <dbReference type="ChEBI" id="CHEBI:15377"/>
        <dbReference type="ChEBI" id="CHEBI:15378"/>
        <dbReference type="ChEBI" id="CHEBI:59874"/>
        <dbReference type="ChEBI" id="CHEBI:78442"/>
        <dbReference type="ChEBI" id="CHEBI:138191"/>
        <dbReference type="EC" id="3.1.1.29"/>
    </reaction>
</comment>
<comment type="subcellular location">
    <subcellularLocation>
        <location evidence="7">Cytoplasm</location>
    </subcellularLocation>
</comment>
<dbReference type="FunFam" id="3.40.50.1470:FF:000001">
    <property type="entry name" value="Peptidyl-tRNA hydrolase"/>
    <property type="match status" value="1"/>
</dbReference>
<dbReference type="NCBIfam" id="TIGR00447">
    <property type="entry name" value="pth"/>
    <property type="match status" value="1"/>
</dbReference>
<dbReference type="PANTHER" id="PTHR17224">
    <property type="entry name" value="PEPTIDYL-TRNA HYDROLASE"/>
    <property type="match status" value="1"/>
</dbReference>
<feature type="site" description="Discriminates between blocked and unblocked aminoacyl-tRNA" evidence="7">
    <location>
        <position position="9"/>
    </location>
</feature>
<comment type="caution">
    <text evidence="7">Lacks conserved residue(s) required for the propagation of feature annotation.</text>
</comment>
<evidence type="ECO:0000256" key="5">
    <source>
        <dbReference type="ARBA" id="ARBA00038063"/>
    </source>
</evidence>
<dbReference type="EC" id="3.1.1.29" evidence="1 7"/>
<evidence type="ECO:0000313" key="11">
    <source>
        <dbReference type="EMBL" id="PMP81326.1"/>
    </source>
</evidence>
<dbReference type="GO" id="GO:0005737">
    <property type="term" value="C:cytoplasm"/>
    <property type="evidence" value="ECO:0007669"/>
    <property type="project" value="UniProtKB-SubCell"/>
</dbReference>
<evidence type="ECO:0000256" key="1">
    <source>
        <dbReference type="ARBA" id="ARBA00013260"/>
    </source>
</evidence>
<evidence type="ECO:0000313" key="10">
    <source>
        <dbReference type="EMBL" id="PMP67550.1"/>
    </source>
</evidence>
<evidence type="ECO:0000256" key="6">
    <source>
        <dbReference type="ARBA" id="ARBA00050038"/>
    </source>
</evidence>
<feature type="binding site" evidence="7">
    <location>
        <position position="14"/>
    </location>
    <ligand>
        <name>tRNA</name>
        <dbReference type="ChEBI" id="CHEBI:17843"/>
    </ligand>
</feature>
<dbReference type="RefSeq" id="WP_424587059.1">
    <property type="nucleotide sequence ID" value="NZ_JBNARP010000031.1"/>
</dbReference>
<feature type="binding site" evidence="7">
    <location>
        <position position="70"/>
    </location>
    <ligand>
        <name>tRNA</name>
        <dbReference type="ChEBI" id="CHEBI:17843"/>
    </ligand>
</feature>
<dbReference type="PROSITE" id="PS01195">
    <property type="entry name" value="PEPT_TRNA_HYDROL_1"/>
    <property type="match status" value="1"/>
</dbReference>
<dbReference type="InterPro" id="IPR036416">
    <property type="entry name" value="Pept_tRNA_hydro_sf"/>
</dbReference>
<evidence type="ECO:0000256" key="3">
    <source>
        <dbReference type="ARBA" id="ARBA00022801"/>
    </source>
</evidence>
<keyword evidence="7" id="KW-0963">Cytoplasm</keyword>
<gene>
    <name evidence="7" type="primary">pth</name>
    <name evidence="11" type="ORF">C0175_05650</name>
    <name evidence="10" type="ORF">C0189_02850</name>
</gene>
<evidence type="ECO:0000313" key="12">
    <source>
        <dbReference type="Proteomes" id="UP000236910"/>
    </source>
</evidence>
<dbReference type="GO" id="GO:0000049">
    <property type="term" value="F:tRNA binding"/>
    <property type="evidence" value="ECO:0007669"/>
    <property type="project" value="UniProtKB-UniRule"/>
</dbReference>
<comment type="caution">
    <text evidence="11">The sequence shown here is derived from an EMBL/GenBank/DDBJ whole genome shotgun (WGS) entry which is preliminary data.</text>
</comment>
<dbReference type="InterPro" id="IPR001328">
    <property type="entry name" value="Pept_tRNA_hydro"/>
</dbReference>
<protein>
    <recommendedName>
        <fullName evidence="6 7">Peptidyl-tRNA hydrolase</fullName>
        <shortName evidence="7">Pth</shortName>
        <ecNumber evidence="1 7">3.1.1.29</ecNumber>
    </recommendedName>
</protein>
<dbReference type="EMBL" id="PNIX01000325">
    <property type="protein sequence ID" value="PMP81326.1"/>
    <property type="molecule type" value="Genomic_DNA"/>
</dbReference>
<evidence type="ECO:0000256" key="8">
    <source>
        <dbReference type="RuleBase" id="RU000673"/>
    </source>
</evidence>
<evidence type="ECO:0000256" key="4">
    <source>
        <dbReference type="ARBA" id="ARBA00022884"/>
    </source>
</evidence>
<keyword evidence="3 7" id="KW-0378">Hydrolase</keyword>
<evidence type="ECO:0000256" key="9">
    <source>
        <dbReference type="RuleBase" id="RU004320"/>
    </source>
</evidence>
<dbReference type="Proteomes" id="UP000237040">
    <property type="component" value="Unassembled WGS sequence"/>
</dbReference>
<organism evidence="11 12">
    <name type="scientific">Caldisericum exile</name>
    <dbReference type="NCBI Taxonomy" id="693075"/>
    <lineage>
        <taxon>Bacteria</taxon>
        <taxon>Pseudomonadati</taxon>
        <taxon>Caldisericota/Cryosericota group</taxon>
        <taxon>Caldisericota</taxon>
        <taxon>Caldisericia</taxon>
        <taxon>Caldisericales</taxon>
        <taxon>Caldisericaceae</taxon>
        <taxon>Caldisericum</taxon>
    </lineage>
</organism>
<dbReference type="EMBL" id="PNIL01000042">
    <property type="protein sequence ID" value="PMP67550.1"/>
    <property type="molecule type" value="Genomic_DNA"/>
</dbReference>
<comment type="subunit">
    <text evidence="7">Monomer.</text>
</comment>
<dbReference type="SUPFAM" id="SSF53178">
    <property type="entry name" value="Peptidyl-tRNA hydrolase-like"/>
    <property type="match status" value="1"/>
</dbReference>
<keyword evidence="2 7" id="KW-0820">tRNA-binding</keyword>
<dbReference type="HAMAP" id="MF_00083">
    <property type="entry name" value="Pept_tRNA_hydro_bact"/>
    <property type="match status" value="1"/>
</dbReference>
<dbReference type="PANTHER" id="PTHR17224:SF1">
    <property type="entry name" value="PEPTIDYL-TRNA HYDROLASE"/>
    <property type="match status" value="1"/>
</dbReference>
<dbReference type="Gene3D" id="3.40.50.1470">
    <property type="entry name" value="Peptidyl-tRNA hydrolase"/>
    <property type="match status" value="1"/>
</dbReference>
<dbReference type="GO" id="GO:0006515">
    <property type="term" value="P:protein quality control for misfolded or incompletely synthesized proteins"/>
    <property type="evidence" value="ECO:0007669"/>
    <property type="project" value="UniProtKB-UniRule"/>
</dbReference>
<dbReference type="GO" id="GO:0004045">
    <property type="term" value="F:peptidyl-tRNA hydrolase activity"/>
    <property type="evidence" value="ECO:0007669"/>
    <property type="project" value="UniProtKB-UniRule"/>
</dbReference>
<dbReference type="AlphaFoldDB" id="A0A2J6X4K4"/>
<comment type="function">
    <text evidence="7">Catalyzes the release of premature peptidyl moieties from peptidyl-tRNA molecules trapped in stalled 50S ribosomal subunits, and thus maintains levels of free tRNAs and 50S ribosomes.</text>
</comment>
<keyword evidence="4 7" id="KW-0694">RNA-binding</keyword>
<feature type="active site" description="Proton acceptor" evidence="7">
    <location>
        <position position="19"/>
    </location>
</feature>
<accession>A0A2J6X4K4</accession>
<proteinExistence type="inferred from homology"/>
<name>A0A2J6X4K4_9BACT</name>
<sequence length="189" mass="21180">MHLIIGLGNIGKEYENTRHNVGFMAIDELSKVWKIKVNFAKFNAIYGKGTVFIDGNEYNVILAKPLTYMNLSGRAVKQLMDGFLVPPTHVIVIHDDLDLPLGIIRIKVGGKDAGHKGVRSIKELVEDPIIRVRIGIGRPQNKNEVVNYVLEEFGKDEKFAITDAIKRSVRAIETIISKGVEVAQREFNQ</sequence>
<evidence type="ECO:0000256" key="7">
    <source>
        <dbReference type="HAMAP-Rule" id="MF_00083"/>
    </source>
</evidence>
<dbReference type="CDD" id="cd00462">
    <property type="entry name" value="PTH"/>
    <property type="match status" value="1"/>
</dbReference>
<dbReference type="Pfam" id="PF01195">
    <property type="entry name" value="Pept_tRNA_hydro"/>
    <property type="match status" value="1"/>
</dbReference>
<feature type="site" description="Stabilizes the basic form of H active site to accept a proton" evidence="7">
    <location>
        <position position="95"/>
    </location>
</feature>
<evidence type="ECO:0000313" key="13">
    <source>
        <dbReference type="Proteomes" id="UP000237040"/>
    </source>
</evidence>
<dbReference type="InterPro" id="IPR018171">
    <property type="entry name" value="Pept_tRNA_hydro_CS"/>
</dbReference>
<dbReference type="GO" id="GO:0072344">
    <property type="term" value="P:rescue of stalled ribosome"/>
    <property type="evidence" value="ECO:0007669"/>
    <property type="project" value="UniProtKB-UniRule"/>
</dbReference>
<comment type="function">
    <text evidence="7">Hydrolyzes ribosome-free peptidyl-tRNAs (with 1 or more amino acids incorporated), which drop off the ribosome during protein synthesis, or as a result of ribosome stalling.</text>
</comment>
<comment type="similarity">
    <text evidence="5 7 9">Belongs to the PTH family.</text>
</comment>